<geneLocation type="plasmid" evidence="1 2">
    <name>pRphaN771a</name>
</geneLocation>
<protein>
    <submittedName>
        <fullName evidence="1">Uncharacterized protein</fullName>
    </submittedName>
</protein>
<proteinExistence type="predicted"/>
<organism evidence="1 2">
    <name type="scientific">Rhizobium phaseoli</name>
    <dbReference type="NCBI Taxonomy" id="396"/>
    <lineage>
        <taxon>Bacteria</taxon>
        <taxon>Pseudomonadati</taxon>
        <taxon>Pseudomonadota</taxon>
        <taxon>Alphaproteobacteria</taxon>
        <taxon>Hyphomicrobiales</taxon>
        <taxon>Rhizobiaceae</taxon>
        <taxon>Rhizobium/Agrobacterium group</taxon>
        <taxon>Rhizobium</taxon>
    </lineage>
</organism>
<dbReference type="RefSeq" id="WP_064832664.1">
    <property type="nucleotide sequence ID" value="NZ_CP013569.1"/>
</dbReference>
<gene>
    <name evidence="1" type="ORF">AMC81_PA00021</name>
</gene>
<keyword evidence="1" id="KW-0614">Plasmid</keyword>
<evidence type="ECO:0000313" key="2">
    <source>
        <dbReference type="Proteomes" id="UP000078551"/>
    </source>
</evidence>
<evidence type="ECO:0000313" key="1">
    <source>
        <dbReference type="EMBL" id="ANL87045.1"/>
    </source>
</evidence>
<keyword evidence="2" id="KW-1185">Reference proteome</keyword>
<reference evidence="1 2" key="1">
    <citation type="submission" date="2015-11" db="EMBL/GenBank/DDBJ databases">
        <title>The limits of bacterial species coexistence and the symbiotic plasmid transference in sympatric Rhizobium populations.</title>
        <authorList>
            <person name="Perez-Carrascal O.M."/>
            <person name="VanInsberghe D."/>
            <person name="Juarez S."/>
            <person name="Polz M.F."/>
            <person name="Vinuesa P."/>
            <person name="Gonzalez V."/>
        </authorList>
    </citation>
    <scope>NUCLEOTIDE SEQUENCE [LARGE SCALE GENOMIC DNA]</scope>
    <source>
        <strain evidence="1 2">N771</strain>
        <plasmid evidence="1 2">pRphaN771a</plasmid>
    </source>
</reference>
<dbReference type="Proteomes" id="UP000078551">
    <property type="component" value="Plasmid pRphaN771a"/>
</dbReference>
<sequence length="67" mass="7630">MTKKKLEVLKAYSEGLVSQREAIRRLELRDNAELLVALGDAGLSMPMPPENEIREQAETFAKLWRMG</sequence>
<accession>A0ABN4QN99</accession>
<name>A0ABN4QN99_9HYPH</name>
<dbReference type="EMBL" id="CP013569">
    <property type="protein sequence ID" value="ANL87045.1"/>
    <property type="molecule type" value="Genomic_DNA"/>
</dbReference>